<proteinExistence type="predicted"/>
<feature type="transmembrane region" description="Helical" evidence="1">
    <location>
        <begin position="107"/>
        <end position="129"/>
    </location>
</feature>
<feature type="transmembrane region" description="Helical" evidence="1">
    <location>
        <begin position="141"/>
        <end position="162"/>
    </location>
</feature>
<protein>
    <recommendedName>
        <fullName evidence="4">Major facilitator superfamily (MFS) profile domain-containing protein</fullName>
    </recommendedName>
</protein>
<dbReference type="Gene3D" id="1.20.1250.20">
    <property type="entry name" value="MFS general substrate transporter like domains"/>
    <property type="match status" value="2"/>
</dbReference>
<evidence type="ECO:0000256" key="1">
    <source>
        <dbReference type="SAM" id="Phobius"/>
    </source>
</evidence>
<feature type="transmembrane region" description="Helical" evidence="1">
    <location>
        <begin position="240"/>
        <end position="259"/>
    </location>
</feature>
<organism evidence="2 3">
    <name type="scientific">Candidatus Magasanikbacteria bacterium CG10_big_fil_rev_8_21_14_0_10_36_16</name>
    <dbReference type="NCBI Taxonomy" id="1974645"/>
    <lineage>
        <taxon>Bacteria</taxon>
        <taxon>Candidatus Magasanikiibacteriota</taxon>
    </lineage>
</organism>
<gene>
    <name evidence="2" type="ORF">COU28_03115</name>
</gene>
<feature type="transmembrane region" description="Helical" evidence="1">
    <location>
        <begin position="80"/>
        <end position="101"/>
    </location>
</feature>
<feature type="transmembrane region" description="Helical" evidence="1">
    <location>
        <begin position="55"/>
        <end position="73"/>
    </location>
</feature>
<feature type="transmembrane region" description="Helical" evidence="1">
    <location>
        <begin position="271"/>
        <end position="288"/>
    </location>
</feature>
<feature type="transmembrane region" description="Helical" evidence="1">
    <location>
        <begin position="358"/>
        <end position="373"/>
    </location>
</feature>
<keyword evidence="1" id="KW-1133">Transmembrane helix</keyword>
<dbReference type="SUPFAM" id="SSF103473">
    <property type="entry name" value="MFS general substrate transporter"/>
    <property type="match status" value="2"/>
</dbReference>
<feature type="transmembrane region" description="Helical" evidence="1">
    <location>
        <begin position="294"/>
        <end position="312"/>
    </location>
</feature>
<dbReference type="Pfam" id="PF07690">
    <property type="entry name" value="MFS_1"/>
    <property type="match status" value="1"/>
</dbReference>
<feature type="transmembrane region" description="Helical" evidence="1">
    <location>
        <begin position="21"/>
        <end position="43"/>
    </location>
</feature>
<feature type="transmembrane region" description="Helical" evidence="1">
    <location>
        <begin position="168"/>
        <end position="189"/>
    </location>
</feature>
<reference evidence="3" key="1">
    <citation type="submission" date="2017-09" db="EMBL/GenBank/DDBJ databases">
        <title>Depth-based differentiation of microbial function through sediment-hosted aquifers and enrichment of novel symbionts in the deep terrestrial subsurface.</title>
        <authorList>
            <person name="Probst A.J."/>
            <person name="Ladd B."/>
            <person name="Jarett J.K."/>
            <person name="Geller-Mcgrath D.E."/>
            <person name="Sieber C.M.K."/>
            <person name="Emerson J.B."/>
            <person name="Anantharaman K."/>
            <person name="Thomas B.C."/>
            <person name="Malmstrom R."/>
            <person name="Stieglmeier M."/>
            <person name="Klingl A."/>
            <person name="Woyke T."/>
            <person name="Ryan C.M."/>
            <person name="Banfield J.F."/>
        </authorList>
    </citation>
    <scope>NUCLEOTIDE SEQUENCE [LARGE SCALE GENOMIC DNA]</scope>
</reference>
<feature type="transmembrane region" description="Helical" evidence="1">
    <location>
        <begin position="333"/>
        <end position="352"/>
    </location>
</feature>
<evidence type="ECO:0000313" key="3">
    <source>
        <dbReference type="Proteomes" id="UP000230852"/>
    </source>
</evidence>
<keyword evidence="1" id="KW-0812">Transmembrane</keyword>
<dbReference type="Proteomes" id="UP000230852">
    <property type="component" value="Unassembled WGS sequence"/>
</dbReference>
<dbReference type="InterPro" id="IPR011701">
    <property type="entry name" value="MFS"/>
</dbReference>
<dbReference type="InterPro" id="IPR036259">
    <property type="entry name" value="MFS_trans_sf"/>
</dbReference>
<dbReference type="AlphaFoldDB" id="A0A2H0TY61"/>
<keyword evidence="1" id="KW-0472">Membrane</keyword>
<evidence type="ECO:0008006" key="4">
    <source>
        <dbReference type="Google" id="ProtNLM"/>
    </source>
</evidence>
<name>A0A2H0TY61_9BACT</name>
<dbReference type="GO" id="GO:0022857">
    <property type="term" value="F:transmembrane transporter activity"/>
    <property type="evidence" value="ECO:0007669"/>
    <property type="project" value="InterPro"/>
</dbReference>
<evidence type="ECO:0000313" key="2">
    <source>
        <dbReference type="EMBL" id="PIR78154.1"/>
    </source>
</evidence>
<feature type="transmembrane region" description="Helical" evidence="1">
    <location>
        <begin position="210"/>
        <end position="234"/>
    </location>
</feature>
<dbReference type="EMBL" id="PFBU01000060">
    <property type="protein sequence ID" value="PIR78154.1"/>
    <property type="molecule type" value="Genomic_DNA"/>
</dbReference>
<sequence>MIENSLENSLLRNNFVFNKYFKIWWFQIIQTLISSGFIIILYVKFFQNSITLPQILLAEAIATICSTLYLIFARKINFRLNIILGFLSIAFGFSILFVFGISFPFFVIYSIFKLMSSALFFSVYNILFFRETKDKKELHRVTLYWAIGIVAGVLAPFVGSYILTKFGLNIFIIVAVLIVLFAIFLVKNVKQESITYSPKTILKEIKGLRILNLFDGAFHKIISFVIPIFALLYINTEFDFAKFLSLVSIVSLFFAFRLAKKSDKTRARMPYIWLLSLVSFCIMLGFYFTDGFVYFLIFVLVYKAVTVLFDPLRFNMILDHKKNTGESWIAREIYLSMGRAILFLILFVMLHFNLVKEVYLFFALLYLLFPFIVKNKKIYAKIS</sequence>
<comment type="caution">
    <text evidence="2">The sequence shown here is derived from an EMBL/GenBank/DDBJ whole genome shotgun (WGS) entry which is preliminary data.</text>
</comment>
<accession>A0A2H0TY61</accession>